<dbReference type="InterPro" id="IPR012334">
    <property type="entry name" value="Pectin_lyas_fold"/>
</dbReference>
<dbReference type="InterPro" id="IPR011050">
    <property type="entry name" value="Pectin_lyase_fold/virulence"/>
</dbReference>
<dbReference type="AlphaFoldDB" id="A0A1G6N3U4"/>
<name>A0A1G6N3U4_NIADE</name>
<dbReference type="InterPro" id="IPR006626">
    <property type="entry name" value="PbH1"/>
</dbReference>
<dbReference type="RefSeq" id="WP_143019686.1">
    <property type="nucleotide sequence ID" value="NZ_FMZO01000003.1"/>
</dbReference>
<keyword evidence="1" id="KW-0472">Membrane</keyword>
<keyword evidence="2" id="KW-0732">Signal</keyword>
<dbReference type="SMART" id="SM00710">
    <property type="entry name" value="PbH1"/>
    <property type="match status" value="4"/>
</dbReference>
<dbReference type="Pfam" id="PF13229">
    <property type="entry name" value="Beta_helix"/>
    <property type="match status" value="1"/>
</dbReference>
<feature type="transmembrane region" description="Helical" evidence="1">
    <location>
        <begin position="614"/>
        <end position="630"/>
    </location>
</feature>
<keyword evidence="1" id="KW-1133">Transmembrane helix</keyword>
<dbReference type="InterPro" id="IPR039448">
    <property type="entry name" value="Beta_helix"/>
</dbReference>
<keyword evidence="5" id="KW-1185">Reference proteome</keyword>
<dbReference type="Proteomes" id="UP000198757">
    <property type="component" value="Unassembled WGS sequence"/>
</dbReference>
<evidence type="ECO:0000259" key="3">
    <source>
        <dbReference type="Pfam" id="PF13229"/>
    </source>
</evidence>
<feature type="transmembrane region" description="Helical" evidence="1">
    <location>
        <begin position="589"/>
        <end position="607"/>
    </location>
</feature>
<evidence type="ECO:0000256" key="1">
    <source>
        <dbReference type="SAM" id="Phobius"/>
    </source>
</evidence>
<feature type="domain" description="Right handed beta helix" evidence="3">
    <location>
        <begin position="307"/>
        <end position="429"/>
    </location>
</feature>
<dbReference type="PANTHER" id="PTHR11319:SF35">
    <property type="entry name" value="OUTER MEMBRANE PROTEIN PMPC-RELATED"/>
    <property type="match status" value="1"/>
</dbReference>
<feature type="chain" id="PRO_5011437647" evidence="2">
    <location>
        <begin position="22"/>
        <end position="670"/>
    </location>
</feature>
<evidence type="ECO:0000313" key="4">
    <source>
        <dbReference type="EMBL" id="SDC62508.1"/>
    </source>
</evidence>
<dbReference type="NCBIfam" id="NF041518">
    <property type="entry name" value="choice_anch_Q"/>
    <property type="match status" value="1"/>
</dbReference>
<dbReference type="SUPFAM" id="SSF51126">
    <property type="entry name" value="Pectin lyase-like"/>
    <property type="match status" value="2"/>
</dbReference>
<accession>A0A1G6N3U4</accession>
<proteinExistence type="predicted"/>
<evidence type="ECO:0000256" key="2">
    <source>
        <dbReference type="SAM" id="SignalP"/>
    </source>
</evidence>
<gene>
    <name evidence="4" type="ORF">SAMN04487894_103142</name>
</gene>
<keyword evidence="1" id="KW-0812">Transmembrane</keyword>
<dbReference type="InterPro" id="IPR059226">
    <property type="entry name" value="Choice_anch_Q_dom"/>
</dbReference>
<dbReference type="PANTHER" id="PTHR11319">
    <property type="entry name" value="G PROTEIN-COUPLED RECEPTOR-RELATED"/>
    <property type="match status" value="1"/>
</dbReference>
<evidence type="ECO:0000313" key="5">
    <source>
        <dbReference type="Proteomes" id="UP000198757"/>
    </source>
</evidence>
<dbReference type="STRING" id="1285928.SAMN04487894_103142"/>
<protein>
    <submittedName>
        <fullName evidence="4">Parallel beta-helix repeat (Two copies)</fullName>
    </submittedName>
</protein>
<sequence>MSTCKFIFCLLLLLRVSTPNAQVIRYVRYDGSGNGGTWGSASNDLQLMINNSVPGDQVWVATGTYLPVRPAYDLTITDPKNRNNAFVMKAGVKIYGGFKGIESSLSERKFADYVTTLSGDFNGNDQISGSGITLSIKNNGENAFHVIIATRDNGSVGTLDGFTINGGNANLEDNYIPVNGQMIPTFDGGGLYNYFSSLTVVNCRFTGNTATSAGGIYNYSSSSAITNCSFLANHSTKTFGGGIYNNRSSPAVTNCSFSNNNAAYGGGMYNNNYSAPVVARCSFVGNYADFGGGVLNDEGSFPTVTGCNFANNNAATNGGGMFIYYSSSSTVTNCSFAGNTATDGGGMYNYTSNAAVTNCSFSGNHATDGAGMYNYSSSPTVTNCSLAGNTAGTGGGMLNSSSFPIITNCIIWGNTGGSFYNDNGSSPTVAYSDVRGLTPLENGNMDKDPLFADMGDPDGADNIYGTADDGIRLKDGSPVIDKGSNSAYDVSKYGNADLASYIRISGTAIDMGAYEADNSPLSVVWGTITAITKNGQLIINWTTETEINNRTFIIEASANGKTWQTIGEVKSKAKNGSSAEKTAYSFTKSLGGVAFGFAMLAFGVSGFANRRRRFIAAALLLAGAVMFSYSCNKGVASTTDNNNSYKYIRITQQNMDGTKKMSGVIKVVED</sequence>
<dbReference type="Gene3D" id="2.160.20.10">
    <property type="entry name" value="Single-stranded right-handed beta-helix, Pectin lyase-like"/>
    <property type="match status" value="2"/>
</dbReference>
<reference evidence="5" key="1">
    <citation type="submission" date="2016-10" db="EMBL/GenBank/DDBJ databases">
        <authorList>
            <person name="Varghese N."/>
            <person name="Submissions S."/>
        </authorList>
    </citation>
    <scope>NUCLEOTIDE SEQUENCE [LARGE SCALE GENOMIC DNA]</scope>
    <source>
        <strain evidence="5">DSM 25811 / CCM 8410 / LMG 26954 / E90</strain>
    </source>
</reference>
<feature type="signal peptide" evidence="2">
    <location>
        <begin position="1"/>
        <end position="21"/>
    </location>
</feature>
<dbReference type="EMBL" id="FMZO01000003">
    <property type="protein sequence ID" value="SDC62508.1"/>
    <property type="molecule type" value="Genomic_DNA"/>
</dbReference>
<dbReference type="OrthoDB" id="8901262at2"/>
<organism evidence="4 5">
    <name type="scientific">Niabella drilacis (strain DSM 25811 / CCM 8410 / CCUG 62505 / LMG 26954 / E90)</name>
    <dbReference type="NCBI Taxonomy" id="1285928"/>
    <lineage>
        <taxon>Bacteria</taxon>
        <taxon>Pseudomonadati</taxon>
        <taxon>Bacteroidota</taxon>
        <taxon>Chitinophagia</taxon>
        <taxon>Chitinophagales</taxon>
        <taxon>Chitinophagaceae</taxon>
        <taxon>Niabella</taxon>
    </lineage>
</organism>